<organism evidence="2">
    <name type="scientific">Deinococcus sonorensis KR-87</name>
    <dbReference type="NCBI Taxonomy" id="694439"/>
    <lineage>
        <taxon>Bacteria</taxon>
        <taxon>Thermotogati</taxon>
        <taxon>Deinococcota</taxon>
        <taxon>Deinococci</taxon>
        <taxon>Deinococcales</taxon>
        <taxon>Deinococcaceae</taxon>
        <taxon>Deinococcus</taxon>
    </lineage>
</organism>
<keyword evidence="1" id="KW-0812">Transmembrane</keyword>
<keyword evidence="1" id="KW-0472">Membrane</keyword>
<evidence type="ECO:0000313" key="2">
    <source>
        <dbReference type="EMBL" id="XBV83465.1"/>
    </source>
</evidence>
<dbReference type="RefSeq" id="WP_350240963.1">
    <property type="nucleotide sequence ID" value="NZ_CP158296.1"/>
</dbReference>
<keyword evidence="2" id="KW-0614">Plasmid</keyword>
<protein>
    <submittedName>
        <fullName evidence="2">Uncharacterized protein</fullName>
    </submittedName>
</protein>
<geneLocation type="plasmid" evidence="2">
    <name>pDson04</name>
</geneLocation>
<dbReference type="EMBL" id="CP158296">
    <property type="protein sequence ID" value="XBV83465.1"/>
    <property type="molecule type" value="Genomic_DNA"/>
</dbReference>
<name>A0AAU7U5U5_9DEIO</name>
<accession>A0AAU7U5U5</accession>
<keyword evidence="1" id="KW-1133">Transmembrane helix</keyword>
<feature type="transmembrane region" description="Helical" evidence="1">
    <location>
        <begin position="186"/>
        <end position="206"/>
    </location>
</feature>
<sequence>MQRALDQQRRRQAVEVHLASHRGTLDLERLIRRFPDHGSPAGRQLSRVVRQQGQYVQLSRTLGHGPAQSPALRLWPPLAWLERRVVGVLPFTLTAGTPAVRAGQSALLLPWPGGGLLLAEHGGRVHQFMHDPQLEGRWQPLEYASDLQTGPEAQADPQVLGLEPLPASWRQLTSARRAERVLRARLVTAAVFVALLLLLQALLIHAGLSSHLGLLPILAALLTVPVQRTLARWAGALPKGLDASLPAGSQSALERFRPAPDQRERLLSPDCRAVLASVRTALEQAERRFGTELVGPLRLELAGLLDDRFLYLRPDVALDAQLQQRLTALTTRLQQRTALADVRARDLAAERLRRDAVDPHF</sequence>
<proteinExistence type="predicted"/>
<gene>
    <name evidence="2" type="ORF">ABOD76_00385</name>
</gene>
<reference evidence="2" key="1">
    <citation type="submission" date="2024-06" db="EMBL/GenBank/DDBJ databases">
        <title>Draft Genome Sequence of Deinococcus sonorensis Type Strain KR-87, a Biofilm Producing Representative of the Genus Deinococcus.</title>
        <authorList>
            <person name="Boren L.S."/>
            <person name="Grosso R.A."/>
            <person name="Hugenberg-Cox A.N."/>
            <person name="Hill J.T.E."/>
            <person name="Albert C.M."/>
            <person name="Tuohy J.M."/>
        </authorList>
    </citation>
    <scope>NUCLEOTIDE SEQUENCE</scope>
    <source>
        <strain evidence="2">KR-87</strain>
        <plasmid evidence="2">pDson04</plasmid>
    </source>
</reference>
<evidence type="ECO:0000256" key="1">
    <source>
        <dbReference type="SAM" id="Phobius"/>
    </source>
</evidence>
<dbReference type="KEGG" id="dsc:ABOD76_00385"/>
<dbReference type="AlphaFoldDB" id="A0AAU7U5U5"/>